<dbReference type="PANTHER" id="PTHR30158:SF3">
    <property type="entry name" value="MULTIDRUG EFFLUX PUMP SUBUNIT ACRA-RELATED"/>
    <property type="match status" value="1"/>
</dbReference>
<evidence type="ECO:0000256" key="3">
    <source>
        <dbReference type="SAM" id="Coils"/>
    </source>
</evidence>
<dbReference type="Gene3D" id="2.40.50.100">
    <property type="match status" value="1"/>
</dbReference>
<organism evidence="10 11">
    <name type="scientific">Martelella mangrovi</name>
    <dbReference type="NCBI Taxonomy" id="1397477"/>
    <lineage>
        <taxon>Bacteria</taxon>
        <taxon>Pseudomonadati</taxon>
        <taxon>Pseudomonadota</taxon>
        <taxon>Alphaproteobacteria</taxon>
        <taxon>Hyphomicrobiales</taxon>
        <taxon>Aurantimonadaceae</taxon>
        <taxon>Martelella</taxon>
    </lineage>
</organism>
<proteinExistence type="inferred from homology"/>
<feature type="chain" id="PRO_5046710947" evidence="5">
    <location>
        <begin position="23"/>
        <end position="413"/>
    </location>
</feature>
<dbReference type="Gene3D" id="2.40.420.20">
    <property type="match status" value="1"/>
</dbReference>
<dbReference type="RefSeq" id="WP_354433616.1">
    <property type="nucleotide sequence ID" value="NZ_JBEPLY010000004.1"/>
</dbReference>
<dbReference type="Proteomes" id="UP001549164">
    <property type="component" value="Unassembled WGS sequence"/>
</dbReference>
<sequence length="413" mass="43073">MLSRKLPIAVVSVLAVALGACSDDGKQQQGGAQMPPPQVGVITLEKQTVPITTTLPARAVAYRSAEVRPQVTGIITEKAFKDGAFVKAGDLLYQIEQDTYEANLAQAQASLDKANATVPGLEANYERYKRIVNQGATEIQLTDAQTSYEQALADVESAKAAVKTAEINLGHTDITAPFDGVLGVSNISIGNLASPSSSSALVSLNQLDPIYVDMYESAAQVLSASGKYPDFKSEQDLSGVKVVVKLDDGSDYSVAGHLDVSERTVNESTGTVNLRAVFDNPDNVLLPGMFVRATLTVAEEEGFLIPQLAAQIEAGGKVSAMFVTSDNKVETRIFQNVKVSNNAWLVTDKVSDGDRLIVDGFQRLVGGVTDVTPVPVKINEEGVVVDADSGSGASSGSSSGGDASGSSASGGNG</sequence>
<protein>
    <submittedName>
        <fullName evidence="10">Membrane fusion protein (Multidrug efflux system)</fullName>
    </submittedName>
</protein>
<feature type="domain" description="Multidrug resistance protein MdtA-like C-terminal permuted SH3" evidence="9">
    <location>
        <begin position="304"/>
        <end position="363"/>
    </location>
</feature>
<dbReference type="NCBIfam" id="TIGR01730">
    <property type="entry name" value="RND_mfp"/>
    <property type="match status" value="1"/>
</dbReference>
<dbReference type="SUPFAM" id="SSF111369">
    <property type="entry name" value="HlyD-like secretion proteins"/>
    <property type="match status" value="1"/>
</dbReference>
<feature type="compositionally biased region" description="Gly residues" evidence="4">
    <location>
        <begin position="398"/>
        <end position="413"/>
    </location>
</feature>
<keyword evidence="11" id="KW-1185">Reference proteome</keyword>
<feature type="region of interest" description="Disordered" evidence="4">
    <location>
        <begin position="387"/>
        <end position="413"/>
    </location>
</feature>
<dbReference type="Gene3D" id="2.40.30.170">
    <property type="match status" value="1"/>
</dbReference>
<feature type="domain" description="Multidrug resistance protein MdtA-like alpha-helical hairpin" evidence="6">
    <location>
        <begin position="104"/>
        <end position="172"/>
    </location>
</feature>
<feature type="coiled-coil region" evidence="3">
    <location>
        <begin position="97"/>
        <end position="124"/>
    </location>
</feature>
<evidence type="ECO:0000256" key="1">
    <source>
        <dbReference type="ARBA" id="ARBA00004196"/>
    </source>
</evidence>
<dbReference type="InterPro" id="IPR058624">
    <property type="entry name" value="MdtA-like_HH"/>
</dbReference>
<evidence type="ECO:0000259" key="8">
    <source>
        <dbReference type="Pfam" id="PF25944"/>
    </source>
</evidence>
<feature type="signal peptide" evidence="5">
    <location>
        <begin position="1"/>
        <end position="22"/>
    </location>
</feature>
<evidence type="ECO:0000313" key="11">
    <source>
        <dbReference type="Proteomes" id="UP001549164"/>
    </source>
</evidence>
<evidence type="ECO:0000256" key="2">
    <source>
        <dbReference type="ARBA" id="ARBA00009477"/>
    </source>
</evidence>
<dbReference type="InterPro" id="IPR058626">
    <property type="entry name" value="MdtA-like_b-barrel"/>
</dbReference>
<dbReference type="Pfam" id="PF25967">
    <property type="entry name" value="RND-MFP_C"/>
    <property type="match status" value="1"/>
</dbReference>
<dbReference type="Gene3D" id="1.10.287.470">
    <property type="entry name" value="Helix hairpin bin"/>
    <property type="match status" value="1"/>
</dbReference>
<feature type="domain" description="Multidrug resistance protein MdtA-like barrel-sandwich hybrid" evidence="7">
    <location>
        <begin position="63"/>
        <end position="202"/>
    </location>
</feature>
<evidence type="ECO:0000313" key="10">
    <source>
        <dbReference type="EMBL" id="MET3599446.1"/>
    </source>
</evidence>
<keyword evidence="5" id="KW-0732">Signal</keyword>
<feature type="domain" description="Multidrug resistance protein MdtA-like beta-barrel" evidence="8">
    <location>
        <begin position="209"/>
        <end position="298"/>
    </location>
</feature>
<dbReference type="Pfam" id="PF25917">
    <property type="entry name" value="BSH_RND"/>
    <property type="match status" value="1"/>
</dbReference>
<evidence type="ECO:0000259" key="9">
    <source>
        <dbReference type="Pfam" id="PF25967"/>
    </source>
</evidence>
<evidence type="ECO:0000256" key="4">
    <source>
        <dbReference type="SAM" id="MobiDB-lite"/>
    </source>
</evidence>
<dbReference type="PANTHER" id="PTHR30158">
    <property type="entry name" value="ACRA/E-RELATED COMPONENT OF DRUG EFFLUX TRANSPORTER"/>
    <property type="match status" value="1"/>
</dbReference>
<dbReference type="InterPro" id="IPR006143">
    <property type="entry name" value="RND_pump_MFP"/>
</dbReference>
<evidence type="ECO:0000256" key="5">
    <source>
        <dbReference type="SAM" id="SignalP"/>
    </source>
</evidence>
<dbReference type="PROSITE" id="PS51257">
    <property type="entry name" value="PROKAR_LIPOPROTEIN"/>
    <property type="match status" value="1"/>
</dbReference>
<comment type="similarity">
    <text evidence="2">Belongs to the membrane fusion protein (MFP) (TC 8.A.1) family.</text>
</comment>
<dbReference type="Pfam" id="PF25944">
    <property type="entry name" value="Beta-barrel_RND"/>
    <property type="match status" value="1"/>
</dbReference>
<reference evidence="10 11" key="1">
    <citation type="submission" date="2024-06" db="EMBL/GenBank/DDBJ databases">
        <title>Genomic Encyclopedia of Type Strains, Phase IV (KMG-IV): sequencing the most valuable type-strain genomes for metagenomic binning, comparative biology and taxonomic classification.</title>
        <authorList>
            <person name="Goeker M."/>
        </authorList>
    </citation>
    <scope>NUCLEOTIDE SEQUENCE [LARGE SCALE GENOMIC DNA]</scope>
    <source>
        <strain evidence="10 11">DSM 28102</strain>
    </source>
</reference>
<keyword evidence="3" id="KW-0175">Coiled coil</keyword>
<dbReference type="Pfam" id="PF25876">
    <property type="entry name" value="HH_MFP_RND"/>
    <property type="match status" value="1"/>
</dbReference>
<comment type="caution">
    <text evidence="10">The sequence shown here is derived from an EMBL/GenBank/DDBJ whole genome shotgun (WGS) entry which is preliminary data.</text>
</comment>
<evidence type="ECO:0000259" key="6">
    <source>
        <dbReference type="Pfam" id="PF25876"/>
    </source>
</evidence>
<dbReference type="InterPro" id="IPR058627">
    <property type="entry name" value="MdtA-like_C"/>
</dbReference>
<gene>
    <name evidence="10" type="ORF">ABID12_001385</name>
</gene>
<comment type="subcellular location">
    <subcellularLocation>
        <location evidence="1">Cell envelope</location>
    </subcellularLocation>
</comment>
<evidence type="ECO:0000259" key="7">
    <source>
        <dbReference type="Pfam" id="PF25917"/>
    </source>
</evidence>
<accession>A0ABV2I9K2</accession>
<dbReference type="EMBL" id="JBEPLY010000004">
    <property type="protein sequence ID" value="MET3599446.1"/>
    <property type="molecule type" value="Genomic_DNA"/>
</dbReference>
<feature type="compositionally biased region" description="Low complexity" evidence="4">
    <location>
        <begin position="387"/>
        <end position="397"/>
    </location>
</feature>
<dbReference type="InterPro" id="IPR058625">
    <property type="entry name" value="MdtA-like_BSH"/>
</dbReference>
<name>A0ABV2I9K2_9HYPH</name>